<proteinExistence type="inferred from homology"/>
<dbReference type="SUPFAM" id="SSF110581">
    <property type="entry name" value="Indigoidine synthase A-like"/>
    <property type="match status" value="1"/>
</dbReference>
<evidence type="ECO:0000256" key="2">
    <source>
        <dbReference type="ARBA" id="ARBA00022801"/>
    </source>
</evidence>
<dbReference type="HOGENOM" id="CLU_012201_0_1_5"/>
<dbReference type="GO" id="GO:0016798">
    <property type="term" value="F:hydrolase activity, acting on glycosyl bonds"/>
    <property type="evidence" value="ECO:0007669"/>
    <property type="project" value="UniProtKB-KW"/>
</dbReference>
<dbReference type="HAMAP" id="MF_01876">
    <property type="entry name" value="PsiMP_glycosidase"/>
    <property type="match status" value="1"/>
</dbReference>
<feature type="binding site" evidence="6">
    <location>
        <position position="128"/>
    </location>
    <ligand>
        <name>substrate</name>
    </ligand>
</feature>
<dbReference type="KEGG" id="sfd:USDA257_c40750"/>
<gene>
    <name evidence="6 7" type="primary">psuG</name>
    <name evidence="7" type="ORF">USDA257_c40750</name>
</gene>
<keyword evidence="5 6" id="KW-0326">Glycosidase</keyword>
<keyword evidence="1 6" id="KW-0479">Metal-binding</keyword>
<dbReference type="PANTHER" id="PTHR42909:SF1">
    <property type="entry name" value="CARBOHYDRATE KINASE PFKB DOMAIN-CONTAINING PROTEIN"/>
    <property type="match status" value="1"/>
</dbReference>
<keyword evidence="2 6" id="KW-0378">Hydrolase</keyword>
<comment type="cofactor">
    <cofactor evidence="6">
        <name>Mn(2+)</name>
        <dbReference type="ChEBI" id="CHEBI:29035"/>
    </cofactor>
    <text evidence="6">Binds 1 Mn(2+) ion per subunit.</text>
</comment>
<evidence type="ECO:0000313" key="8">
    <source>
        <dbReference type="Proteomes" id="UP000006180"/>
    </source>
</evidence>
<evidence type="ECO:0000256" key="1">
    <source>
        <dbReference type="ARBA" id="ARBA00022723"/>
    </source>
</evidence>
<dbReference type="Gene3D" id="3.40.1790.10">
    <property type="entry name" value="Indigoidine synthase domain"/>
    <property type="match status" value="1"/>
</dbReference>
<evidence type="ECO:0000256" key="3">
    <source>
        <dbReference type="ARBA" id="ARBA00023211"/>
    </source>
</evidence>
<feature type="binding site" evidence="6">
    <location>
        <begin position="162"/>
        <end position="164"/>
    </location>
    <ligand>
        <name>substrate</name>
    </ligand>
</feature>
<accession>I3X9R2</accession>
<organism evidence="7 8">
    <name type="scientific">Sinorhizobium fredii (strain USDA 257)</name>
    <dbReference type="NCBI Taxonomy" id="1185652"/>
    <lineage>
        <taxon>Bacteria</taxon>
        <taxon>Pseudomonadati</taxon>
        <taxon>Pseudomonadota</taxon>
        <taxon>Alphaproteobacteria</taxon>
        <taxon>Hyphomicrobiales</taxon>
        <taxon>Rhizobiaceae</taxon>
        <taxon>Sinorhizobium/Ensifer group</taxon>
        <taxon>Sinorhizobium</taxon>
    </lineage>
</organism>
<dbReference type="InterPro" id="IPR007342">
    <property type="entry name" value="PsuG"/>
</dbReference>
<sequence length="328" mass="34874">MHGNFPPRPTHWKRKTMTRPTSPLLPIEYSDEVASAKARGASIVALESTIITHGMPYPGNLDMARSVEAIIRDQGAVPATIAVIHGILYIGLDDTKLEALAKTQGAMKLSRADLAFALAERRTGATTVAATMIAAARAGISVFATGGIGGVHRGAEQSFDISADLDELARTGVIVVCAGAKAILDIPKTLEVLETRGVPVVTYDSETFPAFWSRDSGIKSPLMLNSPAAIANFQRMRDVLGVEGGMLVANPVPEESEIPREEMEIYIARALDNAASDEISGKAVTPYLLDNLYHMTEGRSLETNIALVENNARLAAEIAVALAASKAK</sequence>
<dbReference type="EMBL" id="CP003563">
    <property type="protein sequence ID" value="AFL52618.1"/>
    <property type="molecule type" value="Genomic_DNA"/>
</dbReference>
<feature type="binding site" evidence="6">
    <location>
        <position position="108"/>
    </location>
    <ligand>
        <name>substrate</name>
    </ligand>
</feature>
<comment type="subunit">
    <text evidence="6">Homotrimer.</text>
</comment>
<dbReference type="GO" id="GO:0046113">
    <property type="term" value="P:nucleobase catabolic process"/>
    <property type="evidence" value="ECO:0007669"/>
    <property type="project" value="UniProtKB-UniRule"/>
</dbReference>
<dbReference type="EC" id="4.2.1.70" evidence="6"/>
<dbReference type="STRING" id="1185652.USDA257_c40750"/>
<keyword evidence="3 6" id="KW-0464">Manganese</keyword>
<dbReference type="GO" id="GO:0005737">
    <property type="term" value="C:cytoplasm"/>
    <property type="evidence" value="ECO:0007669"/>
    <property type="project" value="TreeGrafter"/>
</dbReference>
<reference evidence="7 8" key="1">
    <citation type="journal article" date="2012" name="J. Bacteriol.">
        <title>Complete genome sequence of the broad-host-range strain Sinorhizobium fredii USDA257.</title>
        <authorList>
            <person name="Schuldes J."/>
            <person name="Rodriguez Orbegoso M."/>
            <person name="Schmeisser C."/>
            <person name="Krishnan H.B."/>
            <person name="Daniel R."/>
            <person name="Streit W.R."/>
        </authorList>
    </citation>
    <scope>NUCLEOTIDE SEQUENCE [LARGE SCALE GENOMIC DNA]</scope>
    <source>
        <strain evidence="7 8">USDA 257</strain>
    </source>
</reference>
<evidence type="ECO:0000256" key="5">
    <source>
        <dbReference type="ARBA" id="ARBA00023295"/>
    </source>
</evidence>
<comment type="function">
    <text evidence="6">Catalyzes the reversible cleavage of pseudouridine 5'-phosphate (PsiMP) to ribose 5-phosphate and uracil. Functions biologically in the cleavage direction, as part of a pseudouridine degradation pathway.</text>
</comment>
<keyword evidence="4 6" id="KW-0456">Lyase</keyword>
<dbReference type="GO" id="GO:0004730">
    <property type="term" value="F:pseudouridylate synthase activity"/>
    <property type="evidence" value="ECO:0007669"/>
    <property type="project" value="UniProtKB-UniRule"/>
</dbReference>
<dbReference type="AlphaFoldDB" id="I3X9R2"/>
<evidence type="ECO:0000256" key="6">
    <source>
        <dbReference type="HAMAP-Rule" id="MF_01876"/>
    </source>
</evidence>
<dbReference type="PANTHER" id="PTHR42909">
    <property type="entry name" value="ZGC:136858"/>
    <property type="match status" value="1"/>
</dbReference>
<dbReference type="Proteomes" id="UP000006180">
    <property type="component" value="Chromosome"/>
</dbReference>
<feature type="binding site" evidence="6">
    <location>
        <position position="160"/>
    </location>
    <ligand>
        <name>Mn(2+)</name>
        <dbReference type="ChEBI" id="CHEBI:29035"/>
    </ligand>
</feature>
<evidence type="ECO:0000256" key="4">
    <source>
        <dbReference type="ARBA" id="ARBA00023239"/>
    </source>
</evidence>
<protein>
    <recommendedName>
        <fullName evidence="6">Pseudouridine-5'-phosphate glycosidase</fullName>
        <shortName evidence="6">PsiMP glycosidase</shortName>
        <ecNumber evidence="6">4.2.1.70</ecNumber>
    </recommendedName>
</protein>
<feature type="active site" description="Proton donor" evidence="6">
    <location>
        <position position="47"/>
    </location>
</feature>
<dbReference type="Pfam" id="PF04227">
    <property type="entry name" value="Indigoidine_A"/>
    <property type="match status" value="1"/>
</dbReference>
<evidence type="ECO:0000313" key="7">
    <source>
        <dbReference type="EMBL" id="AFL52618.1"/>
    </source>
</evidence>
<feature type="active site" description="Nucleophile" evidence="6">
    <location>
        <position position="181"/>
    </location>
</feature>
<dbReference type="GO" id="GO:0046872">
    <property type="term" value="F:metal ion binding"/>
    <property type="evidence" value="ECO:0007669"/>
    <property type="project" value="UniProtKB-KW"/>
</dbReference>
<comment type="similarity">
    <text evidence="6">Belongs to the pseudouridine-5'-phosphate glycosidase family.</text>
</comment>
<dbReference type="PATRIC" id="fig|1185652.3.peg.4230"/>
<comment type="catalytic activity">
    <reaction evidence="6">
        <text>D-ribose 5-phosphate + uracil = psi-UMP + H2O</text>
        <dbReference type="Rhea" id="RHEA:18337"/>
        <dbReference type="ChEBI" id="CHEBI:15377"/>
        <dbReference type="ChEBI" id="CHEBI:17568"/>
        <dbReference type="ChEBI" id="CHEBI:58380"/>
        <dbReference type="ChEBI" id="CHEBI:78346"/>
        <dbReference type="EC" id="4.2.1.70"/>
    </reaction>
</comment>
<dbReference type="InterPro" id="IPR022830">
    <property type="entry name" value="Indigdn_synthA-like"/>
</dbReference>
<dbReference type="eggNOG" id="COG2313">
    <property type="taxonomic scope" value="Bacteria"/>
</dbReference>
<name>I3X9R2_SINF2</name>